<name>A0A5K1V899_ENTHI</name>
<dbReference type="AlphaFoldDB" id="A0A5K1V899"/>
<accession>A0A5K1V899</accession>
<protein>
    <submittedName>
        <fullName evidence="1">Uncharacterized protein</fullName>
    </submittedName>
</protein>
<dbReference type="VEuPathDB" id="AmoebaDB:EHI7A_065150"/>
<reference evidence="1 2" key="1">
    <citation type="submission" date="2016-05" db="EMBL/GenBank/DDBJ databases">
        <title>First whole genome sequencing of Entamoeba histolytica HM1:IMSS-clone-6.</title>
        <authorList>
            <person name="Mukherjee Avik.K."/>
            <person name="Izumyama S."/>
            <person name="Nakada-Tsukui K."/>
            <person name="Nozaki T."/>
        </authorList>
    </citation>
    <scope>NUCLEOTIDE SEQUENCE [LARGE SCALE GENOMIC DNA]</scope>
    <source>
        <strain evidence="1 2">HM1:IMSS clone 6</strain>
    </source>
</reference>
<organism evidence="1 2">
    <name type="scientific">Entamoeba histolytica</name>
    <dbReference type="NCBI Taxonomy" id="5759"/>
    <lineage>
        <taxon>Eukaryota</taxon>
        <taxon>Amoebozoa</taxon>
        <taxon>Evosea</taxon>
        <taxon>Archamoebae</taxon>
        <taxon>Mastigamoebida</taxon>
        <taxon>Entamoebidae</taxon>
        <taxon>Entamoeba</taxon>
    </lineage>
</organism>
<dbReference type="VEuPathDB" id="AmoebaDB:EHI5A_100370"/>
<comment type="caution">
    <text evidence="1">The sequence shown here is derived from an EMBL/GenBank/DDBJ whole genome shotgun (WGS) entry which is preliminary data.</text>
</comment>
<dbReference type="EMBL" id="BDEQ01000001">
    <property type="protein sequence ID" value="GAT91970.1"/>
    <property type="molecule type" value="Genomic_DNA"/>
</dbReference>
<evidence type="ECO:0000313" key="2">
    <source>
        <dbReference type="Proteomes" id="UP000078387"/>
    </source>
</evidence>
<dbReference type="Proteomes" id="UP000078387">
    <property type="component" value="Unassembled WGS sequence"/>
</dbReference>
<dbReference type="VEuPathDB" id="AmoebaDB:KM1_106490"/>
<sequence length="758" mass="88681">MNEEVEYIYDEVELEDNEIQILEYKPGCQEFGGFCNKNEWMYLINDNIMLLYSIQDNVIIAQKTFTSNIVCVESFNKYLFIGLEADTKLIVINCETSGTIDIELFRPPLKLSNIGLYPQGLQFLVLSEPFKIDGVVLSLPEGSSQCISLSLPTFQGETLLPDEKAIVRKSIRLSKTPVKAPHVRTSLTGEKPYNMNFIILPEDVHVFRLDGKVITIGTKNGFLLQYRWDKNIELVSSQFIVPQCRSIVGCSIHKDFCVCASMKRDKDSWGTVFLTYYIFTEDDISAYKCYEYVGYEFVSIDCVKDEKGTVYFHTILLNLKFGSYETILYDLQFNLFSQVCSSILGDSIIINSRYEPFSECPFNASFLNTIGVKENLFLPKTTCIFSRNPETNKYRVQRLLSTCKILDEFRLYLTEGLPYFLLYKEVPKEILEKYRDFPKKLKIERLLNNQYDEKTLFTEEIAMTFEFNVFDATLELIEQDKQILNSDKQFIDQNKLSLMKTIIFNHSINYMSFVHTLFEKDSIRTVRKEEIDFAYRRLEKIQEFFQLLEMEHSQLNRNIAILFLLQQFYPFFDNFLDAKLLQVGRIMNYICNHINYQTDNDFCCLIKDGFKFGNETLLACKLRYIIELDEIRNDFDPKAFFPFLRVAVDERVHLLGGSFYCFDFLRGQNDNGYALELFTLFVKYKCFIEVTYRSQLPNWIHNFIEELVKTDILSKELAYEYINYLTEMVQKARALVGDLAVPVTVENDDIFGINDEKQ</sequence>
<dbReference type="VEuPathDB" id="AmoebaDB:EHI8A_067580"/>
<gene>
    <name evidence="1" type="ORF">CL6EHI_050410</name>
</gene>
<dbReference type="VEuPathDB" id="AmoebaDB:EHI_050410"/>
<dbReference type="OMA" id="PKTTCIL"/>
<proteinExistence type="predicted"/>
<evidence type="ECO:0000313" key="1">
    <source>
        <dbReference type="EMBL" id="GAT91970.1"/>
    </source>
</evidence>